<dbReference type="Gene3D" id="3.30.70.360">
    <property type="match status" value="1"/>
</dbReference>
<sequence>IRTVPNMTVAHVEDCVKRHLVKVFGGLGSRNRLKVNCLLAARPWVGDIADFNFEAAAAATMKVHEGQEPDYTREGGSIPITLTFDEVTDGKPLILLPIGQGDDGAHSQNEKISRWNYITGIKTLGTYVHEFDKLARKARGD</sequence>
<evidence type="ECO:0000313" key="5">
    <source>
        <dbReference type="Proteomes" id="UP000553632"/>
    </source>
</evidence>
<dbReference type="AlphaFoldDB" id="A0A7J6U0R8"/>
<keyword evidence="3" id="KW-0378">Hydrolase</keyword>
<dbReference type="PANTHER" id="PTHR43270">
    <property type="entry name" value="BETA-ALA-HIS DIPEPTIDASE"/>
    <property type="match status" value="1"/>
</dbReference>
<keyword evidence="5" id="KW-1185">Reference proteome</keyword>
<protein>
    <submittedName>
        <fullName evidence="4">Metallopeptidase M20</fullName>
    </submittedName>
</protein>
<keyword evidence="2" id="KW-0479">Metal-binding</keyword>
<dbReference type="Gene3D" id="3.40.630.10">
    <property type="entry name" value="Zn peptidases"/>
    <property type="match status" value="1"/>
</dbReference>
<dbReference type="GO" id="GO:0006508">
    <property type="term" value="P:proteolysis"/>
    <property type="evidence" value="ECO:0007669"/>
    <property type="project" value="UniProtKB-KW"/>
</dbReference>
<dbReference type="GO" id="GO:0008233">
    <property type="term" value="F:peptidase activity"/>
    <property type="evidence" value="ECO:0007669"/>
    <property type="project" value="UniProtKB-KW"/>
</dbReference>
<gene>
    <name evidence="4" type="primary">CNDP2_2</name>
    <name evidence="4" type="ORF">FOZ63_004453</name>
</gene>
<dbReference type="Proteomes" id="UP000553632">
    <property type="component" value="Unassembled WGS sequence"/>
</dbReference>
<evidence type="ECO:0000256" key="3">
    <source>
        <dbReference type="ARBA" id="ARBA00022801"/>
    </source>
</evidence>
<comment type="caution">
    <text evidence="4">The sequence shown here is derived from an EMBL/GenBank/DDBJ whole genome shotgun (WGS) entry which is preliminary data.</text>
</comment>
<evidence type="ECO:0000256" key="1">
    <source>
        <dbReference type="ARBA" id="ARBA00022670"/>
    </source>
</evidence>
<dbReference type="GO" id="GO:0046872">
    <property type="term" value="F:metal ion binding"/>
    <property type="evidence" value="ECO:0007669"/>
    <property type="project" value="UniProtKB-KW"/>
</dbReference>
<organism evidence="4 5">
    <name type="scientific">Perkinsus olseni</name>
    <name type="common">Perkinsus atlanticus</name>
    <dbReference type="NCBI Taxonomy" id="32597"/>
    <lineage>
        <taxon>Eukaryota</taxon>
        <taxon>Sar</taxon>
        <taxon>Alveolata</taxon>
        <taxon>Perkinsozoa</taxon>
        <taxon>Perkinsea</taxon>
        <taxon>Perkinsida</taxon>
        <taxon>Perkinsidae</taxon>
        <taxon>Perkinsus</taxon>
    </lineage>
</organism>
<dbReference type="SUPFAM" id="SSF53187">
    <property type="entry name" value="Zn-dependent exopeptidases"/>
    <property type="match status" value="1"/>
</dbReference>
<dbReference type="EMBL" id="JABANO010006710">
    <property type="protein sequence ID" value="KAF4751319.1"/>
    <property type="molecule type" value="Genomic_DNA"/>
</dbReference>
<name>A0A7J6U0R8_PEROL</name>
<dbReference type="PANTHER" id="PTHR43270:SF4">
    <property type="entry name" value="CARNOSINE DIPEPTIDASE 2, ISOFORM A"/>
    <property type="match status" value="1"/>
</dbReference>
<evidence type="ECO:0000256" key="2">
    <source>
        <dbReference type="ARBA" id="ARBA00022723"/>
    </source>
</evidence>
<evidence type="ECO:0000313" key="4">
    <source>
        <dbReference type="EMBL" id="KAF4751319.1"/>
    </source>
</evidence>
<dbReference type="InterPro" id="IPR051458">
    <property type="entry name" value="Cyt/Met_Dipeptidase"/>
</dbReference>
<accession>A0A7J6U0R8</accession>
<feature type="non-terminal residue" evidence="4">
    <location>
        <position position="141"/>
    </location>
</feature>
<proteinExistence type="predicted"/>
<reference evidence="4 5" key="1">
    <citation type="submission" date="2020-04" db="EMBL/GenBank/DDBJ databases">
        <title>Perkinsus olseni comparative genomics.</title>
        <authorList>
            <person name="Bogema D.R."/>
        </authorList>
    </citation>
    <scope>NUCLEOTIDE SEQUENCE [LARGE SCALE GENOMIC DNA]</scope>
    <source>
        <strain evidence="4 5">ATCC PRA-207</strain>
    </source>
</reference>
<keyword evidence="1" id="KW-0645">Protease</keyword>